<proteinExistence type="predicted"/>
<protein>
    <submittedName>
        <fullName evidence="1">Capsular biosynthesis protein</fullName>
    </submittedName>
</protein>
<reference evidence="1 2" key="1">
    <citation type="submission" date="2019-07" db="EMBL/GenBank/DDBJ databases">
        <title>Litoreibacter alkalisoli sp. nov., isolated from saline-alkaline soil.</title>
        <authorList>
            <person name="Wang S."/>
            <person name="Xu L."/>
            <person name="Xing Y.-T."/>
            <person name="Sun J.-Q."/>
        </authorList>
    </citation>
    <scope>NUCLEOTIDE SEQUENCE [LARGE SCALE GENOMIC DNA]</scope>
    <source>
        <strain evidence="1 2">LN3S51</strain>
    </source>
</reference>
<name>A0A5B8I9R2_9RHOB</name>
<dbReference type="RefSeq" id="WP_146365163.1">
    <property type="nucleotide sequence ID" value="NZ_CP042261.1"/>
</dbReference>
<dbReference type="OrthoDB" id="9794206at2"/>
<dbReference type="EMBL" id="CP042261">
    <property type="protein sequence ID" value="QDY69786.1"/>
    <property type="molecule type" value="Genomic_DNA"/>
</dbReference>
<dbReference type="GO" id="GO:0000271">
    <property type="term" value="P:polysaccharide biosynthetic process"/>
    <property type="evidence" value="ECO:0007669"/>
    <property type="project" value="InterPro"/>
</dbReference>
<keyword evidence="2" id="KW-1185">Reference proteome</keyword>
<sequence length="379" mass="42699">MFYYLQDGDPEIDGMMRSVCETGGGGKKVRDISISLRDYPETADRAAESVATAKRPPRSERHRKTKTFIYRVQYNSFRRRFERDPDSIAVAWNGLTGTRRAFMAAAKDAGRPRIFMERAPLPGRVTVDPQGINQLSCLPRQSDFYLDWANGHDTRNGKAWMELGKKMTARASKRTDVGQAANAAGLDQQKFIFCPLQVPDDTQIRQFAGWVGDLDRFIEVLAGASEHLPEGWHLRFKEHPSSKIPLGEVLSAAAKAHPGRIVIDNQTDTFRQVDASAAVITLNSSVGLQSFFYDKPVLVLGEAFFNFEGLVKPVHSPGHLAEFFEVPRLLSYDERLRDAFMNYLDQVYYPEVTLGSDGKPVVNPENVRKKIEQSRTLVR</sequence>
<gene>
    <name evidence="1" type="ORF">FPZ52_09240</name>
</gene>
<accession>A0A5B8I9R2</accession>
<evidence type="ECO:0000313" key="2">
    <source>
        <dbReference type="Proteomes" id="UP000318483"/>
    </source>
</evidence>
<dbReference type="Proteomes" id="UP000318483">
    <property type="component" value="Chromosome"/>
</dbReference>
<dbReference type="AlphaFoldDB" id="A0A5B8I9R2"/>
<dbReference type="Pfam" id="PF05159">
    <property type="entry name" value="Capsule_synth"/>
    <property type="match status" value="1"/>
</dbReference>
<organism evidence="1 2">
    <name type="scientific">Qingshengfaniella alkalisoli</name>
    <dbReference type="NCBI Taxonomy" id="2599296"/>
    <lineage>
        <taxon>Bacteria</taxon>
        <taxon>Pseudomonadati</taxon>
        <taxon>Pseudomonadota</taxon>
        <taxon>Alphaproteobacteria</taxon>
        <taxon>Rhodobacterales</taxon>
        <taxon>Paracoccaceae</taxon>
        <taxon>Qingshengfaniella</taxon>
    </lineage>
</organism>
<evidence type="ECO:0000313" key="1">
    <source>
        <dbReference type="EMBL" id="QDY69786.1"/>
    </source>
</evidence>
<dbReference type="GO" id="GO:0015774">
    <property type="term" value="P:polysaccharide transport"/>
    <property type="evidence" value="ECO:0007669"/>
    <property type="project" value="InterPro"/>
</dbReference>
<dbReference type="KEGG" id="lit:FPZ52_09240"/>
<dbReference type="InterPro" id="IPR007833">
    <property type="entry name" value="Capsule_polysaccharide_synth"/>
</dbReference>